<accession>A0A934V9T0</accession>
<dbReference type="GO" id="GO:0006508">
    <property type="term" value="P:proteolysis"/>
    <property type="evidence" value="ECO:0007669"/>
    <property type="project" value="UniProtKB-KW"/>
</dbReference>
<dbReference type="Gene3D" id="2.30.42.10">
    <property type="match status" value="1"/>
</dbReference>
<evidence type="ECO:0000256" key="2">
    <source>
        <dbReference type="ARBA" id="ARBA00022801"/>
    </source>
</evidence>
<dbReference type="SMART" id="SM00228">
    <property type="entry name" value="PDZ"/>
    <property type="match status" value="1"/>
</dbReference>
<dbReference type="Proteomes" id="UP000600139">
    <property type="component" value="Unassembled WGS sequence"/>
</dbReference>
<comment type="caution">
    <text evidence="5">The sequence shown here is derived from an EMBL/GenBank/DDBJ whole genome shotgun (WGS) entry which is preliminary data.</text>
</comment>
<dbReference type="Gene3D" id="3.20.190.20">
    <property type="match status" value="1"/>
</dbReference>
<reference evidence="5" key="1">
    <citation type="submission" date="2021-01" db="EMBL/GenBank/DDBJ databases">
        <title>Modified the classification status of verrucomicrobia.</title>
        <authorList>
            <person name="Feng X."/>
        </authorList>
    </citation>
    <scope>NUCLEOTIDE SEQUENCE</scope>
    <source>
        <strain evidence="5">JCM 18052</strain>
    </source>
</reference>
<dbReference type="EMBL" id="JAENIK010000001">
    <property type="protein sequence ID" value="MBK1814116.1"/>
    <property type="molecule type" value="Genomic_DNA"/>
</dbReference>
<evidence type="ECO:0000313" key="6">
    <source>
        <dbReference type="Proteomes" id="UP000600139"/>
    </source>
</evidence>
<keyword evidence="2" id="KW-0378">Hydrolase</keyword>
<dbReference type="GO" id="GO:0004252">
    <property type="term" value="F:serine-type endopeptidase activity"/>
    <property type="evidence" value="ECO:0007669"/>
    <property type="project" value="TreeGrafter"/>
</dbReference>
<proteinExistence type="predicted"/>
<keyword evidence="1" id="KW-0645">Protease</keyword>
<dbReference type="SUPFAM" id="SSF50156">
    <property type="entry name" value="PDZ domain-like"/>
    <property type="match status" value="1"/>
</dbReference>
<dbReference type="AlphaFoldDB" id="A0A934V9T0"/>
<dbReference type="InterPro" id="IPR009003">
    <property type="entry name" value="Peptidase_S1_PA"/>
</dbReference>
<name>A0A934V9T0_9BACT</name>
<sequence length="537" mass="58822">MMRLIEPSARLSPTIDTSIFNKPSMRPLLTLPLFLALAACERPKPAPTTEVAPPPVVTAEPAVIKVAPKDIKQSVVRINSTQQSWNPGQPWEKDEPASRRALAAIVGPQRVLTTAELVADATYLEFESPDGTHLAQAKVIAVDYEANLSLLGPVDEKEGNILFENTVPLEITSPPKIGQVLDILQIEDNGQTLMTPGNLQSVDVASNFLAGHAFLTYMLKGSMQSAASSYSLPVLQDGKLAGVLISYNGKDQICDVVSTDIVARFLKDSAAGDYKGFPSVGISVARTEDNSFRQWLKLADDQGGLYIHNVRKGGAAETAGVKKGDVLLAVDGQHIDRRGYYQHENYGSLFWGHLIRGSKSTGDTVTLSLLREGQPLEIKATLTREEESSKLVPGYSFDKAPNFLLKGGLVFQELSRPLLESFGENWESRAPLNFLDAMENPEKYEGRVDRIIFLSGSIPTPATVGYESLRNLIVKKVNGKEIKNMRSLVDAFKGNLGERHSIEFDEENFTVYLDETVSAAVDKQLLQRGISRLSRVQ</sequence>
<dbReference type="RefSeq" id="WP_200349078.1">
    <property type="nucleotide sequence ID" value="NZ_JAENIK010000001.1"/>
</dbReference>
<dbReference type="PANTHER" id="PTHR45980">
    <property type="match status" value="1"/>
</dbReference>
<evidence type="ECO:0000313" key="5">
    <source>
        <dbReference type="EMBL" id="MBK1814116.1"/>
    </source>
</evidence>
<organism evidence="5 6">
    <name type="scientific">Luteolibacter yonseiensis</name>
    <dbReference type="NCBI Taxonomy" id="1144680"/>
    <lineage>
        <taxon>Bacteria</taxon>
        <taxon>Pseudomonadati</taxon>
        <taxon>Verrucomicrobiota</taxon>
        <taxon>Verrucomicrobiia</taxon>
        <taxon>Verrucomicrobiales</taxon>
        <taxon>Verrucomicrobiaceae</taxon>
        <taxon>Luteolibacter</taxon>
    </lineage>
</organism>
<dbReference type="InterPro" id="IPR041517">
    <property type="entry name" value="DEGP_PDZ"/>
</dbReference>
<keyword evidence="6" id="KW-1185">Reference proteome</keyword>
<dbReference type="PROSITE" id="PS50106">
    <property type="entry name" value="PDZ"/>
    <property type="match status" value="1"/>
</dbReference>
<evidence type="ECO:0000256" key="3">
    <source>
        <dbReference type="ARBA" id="ARBA00022825"/>
    </source>
</evidence>
<feature type="domain" description="PDZ" evidence="4">
    <location>
        <begin position="262"/>
        <end position="373"/>
    </location>
</feature>
<evidence type="ECO:0000256" key="1">
    <source>
        <dbReference type="ARBA" id="ARBA00022670"/>
    </source>
</evidence>
<dbReference type="Pfam" id="PF13180">
    <property type="entry name" value="PDZ_2"/>
    <property type="match status" value="1"/>
</dbReference>
<gene>
    <name evidence="5" type="ORF">JIN84_00650</name>
</gene>
<dbReference type="PANTHER" id="PTHR45980:SF9">
    <property type="entry name" value="PROTEASE DO-LIKE 10, MITOCHONDRIAL-RELATED"/>
    <property type="match status" value="1"/>
</dbReference>
<dbReference type="Pfam" id="PF17815">
    <property type="entry name" value="PDZ_3"/>
    <property type="match status" value="1"/>
</dbReference>
<protein>
    <submittedName>
        <fullName evidence="5">PDZ domain-containing protein</fullName>
    </submittedName>
</protein>
<evidence type="ECO:0000259" key="4">
    <source>
        <dbReference type="PROSITE" id="PS50106"/>
    </source>
</evidence>
<dbReference type="SUPFAM" id="SSF50494">
    <property type="entry name" value="Trypsin-like serine proteases"/>
    <property type="match status" value="1"/>
</dbReference>
<dbReference type="InterPro" id="IPR036034">
    <property type="entry name" value="PDZ_sf"/>
</dbReference>
<keyword evidence="3" id="KW-0720">Serine protease</keyword>
<dbReference type="InterPro" id="IPR001478">
    <property type="entry name" value="PDZ"/>
</dbReference>
<dbReference type="InterPro" id="IPR046449">
    <property type="entry name" value="DEGP_PDZ_sf"/>
</dbReference>